<comment type="caution">
    <text evidence="1">The sequence shown here is derived from an EMBL/GenBank/DDBJ whole genome shotgun (WGS) entry which is preliminary data.</text>
</comment>
<evidence type="ECO:0000313" key="1">
    <source>
        <dbReference type="EMBL" id="MCL7037512.1"/>
    </source>
</evidence>
<accession>A0AA41SIX4</accession>
<name>A0AA41SIX4_PAPNU</name>
<dbReference type="Proteomes" id="UP001177140">
    <property type="component" value="Unassembled WGS sequence"/>
</dbReference>
<organism evidence="1 2">
    <name type="scientific">Papaver nudicaule</name>
    <name type="common">Iceland poppy</name>
    <dbReference type="NCBI Taxonomy" id="74823"/>
    <lineage>
        <taxon>Eukaryota</taxon>
        <taxon>Viridiplantae</taxon>
        <taxon>Streptophyta</taxon>
        <taxon>Embryophyta</taxon>
        <taxon>Tracheophyta</taxon>
        <taxon>Spermatophyta</taxon>
        <taxon>Magnoliopsida</taxon>
        <taxon>Ranunculales</taxon>
        <taxon>Papaveraceae</taxon>
        <taxon>Papaveroideae</taxon>
        <taxon>Papaver</taxon>
    </lineage>
</organism>
<dbReference type="AlphaFoldDB" id="A0AA41SIX4"/>
<keyword evidence="2" id="KW-1185">Reference proteome</keyword>
<evidence type="ECO:0000313" key="2">
    <source>
        <dbReference type="Proteomes" id="UP001177140"/>
    </source>
</evidence>
<sequence length="228" mass="27461">MLDLLKDWESFGSDYKMGIIDEYFSSVRDLQSLYSKFLNGDTDLASCPPEETLLHQVEILQELDWKLLRQVTEENKILKEPNLKKNLVYYDLSVMKLLIWDLLDAADYIPRSHFKWMEESVGNIRSRDEIEEYVFDRKSYCYPFFEKTQDYSSRKRKRERSSPTFNFQHYMSLETKRDKRKYIRDIREECMQVMELSRSLIAKHTHFDIPLYRMKVSVTGQTRSRGQV</sequence>
<reference evidence="1" key="1">
    <citation type="submission" date="2022-03" db="EMBL/GenBank/DDBJ databases">
        <title>A functionally conserved STORR gene fusion in Papaver species that diverged 16.8 million years ago.</title>
        <authorList>
            <person name="Catania T."/>
        </authorList>
    </citation>
    <scope>NUCLEOTIDE SEQUENCE</scope>
    <source>
        <strain evidence="1">S-191538</strain>
    </source>
</reference>
<gene>
    <name evidence="1" type="ORF">MKW94_007136</name>
</gene>
<proteinExistence type="predicted"/>
<dbReference type="EMBL" id="JAJJMA010179828">
    <property type="protein sequence ID" value="MCL7037512.1"/>
    <property type="molecule type" value="Genomic_DNA"/>
</dbReference>
<protein>
    <submittedName>
        <fullName evidence="1">Uncharacterized protein</fullName>
    </submittedName>
</protein>